<dbReference type="EMBL" id="JBAHYK010000133">
    <property type="protein sequence ID" value="KAL0577861.1"/>
    <property type="molecule type" value="Genomic_DNA"/>
</dbReference>
<reference evidence="1 2" key="1">
    <citation type="submission" date="2024-02" db="EMBL/GenBank/DDBJ databases">
        <title>A draft genome for the cacao thread blight pathogen Marasmius crinis-equi.</title>
        <authorList>
            <person name="Cohen S.P."/>
            <person name="Baruah I.K."/>
            <person name="Amoako-Attah I."/>
            <person name="Bukari Y."/>
            <person name="Meinhardt L.W."/>
            <person name="Bailey B.A."/>
        </authorList>
    </citation>
    <scope>NUCLEOTIDE SEQUENCE [LARGE SCALE GENOMIC DNA]</scope>
    <source>
        <strain evidence="1 2">GH-76</strain>
    </source>
</reference>
<sequence length="229" mass="25119">MTSCARYLSCEACGGKQTTELSKKDDGSGRQQWLLMPVSGQANTYTIRVSGGRDASCGLLASTGQGCNDNFVELAEEDDGSGRYHWVIEPVDVEKYARGSLPLAPTKFNTLPLGAVKPTPDSWLLAQLQAQADGLHGHLQDFWDTIKDSNWIGGKSDYSELNEGGSYWLNALVPAAFQLNDERLLAVVNHWVDYIIEHQGSDGWLGPTNDDGKRVLWGRYPVTLALMVI</sequence>
<gene>
    <name evidence="1" type="ORF">V5O48_004133</name>
</gene>
<name>A0ABR3FQZ6_9AGAR</name>
<evidence type="ECO:0000313" key="2">
    <source>
        <dbReference type="Proteomes" id="UP001465976"/>
    </source>
</evidence>
<dbReference type="Proteomes" id="UP001465976">
    <property type="component" value="Unassembled WGS sequence"/>
</dbReference>
<evidence type="ECO:0000313" key="1">
    <source>
        <dbReference type="EMBL" id="KAL0577861.1"/>
    </source>
</evidence>
<accession>A0ABR3FQZ6</accession>
<comment type="caution">
    <text evidence="1">The sequence shown here is derived from an EMBL/GenBank/DDBJ whole genome shotgun (WGS) entry which is preliminary data.</text>
</comment>
<keyword evidence="2" id="KW-1185">Reference proteome</keyword>
<protein>
    <recommendedName>
        <fullName evidence="3">Ricin B lectin domain-containing protein</fullName>
    </recommendedName>
</protein>
<evidence type="ECO:0008006" key="3">
    <source>
        <dbReference type="Google" id="ProtNLM"/>
    </source>
</evidence>
<proteinExistence type="predicted"/>
<organism evidence="1 2">
    <name type="scientific">Marasmius crinis-equi</name>
    <dbReference type="NCBI Taxonomy" id="585013"/>
    <lineage>
        <taxon>Eukaryota</taxon>
        <taxon>Fungi</taxon>
        <taxon>Dikarya</taxon>
        <taxon>Basidiomycota</taxon>
        <taxon>Agaricomycotina</taxon>
        <taxon>Agaricomycetes</taxon>
        <taxon>Agaricomycetidae</taxon>
        <taxon>Agaricales</taxon>
        <taxon>Marasmiineae</taxon>
        <taxon>Marasmiaceae</taxon>
        <taxon>Marasmius</taxon>
    </lineage>
</organism>